<accession>A0A7W6KIU2</accession>
<dbReference type="SUPFAM" id="SSF46785">
    <property type="entry name" value="Winged helix' DNA-binding domain"/>
    <property type="match status" value="1"/>
</dbReference>
<dbReference type="CDD" id="cd00090">
    <property type="entry name" value="HTH_ARSR"/>
    <property type="match status" value="1"/>
</dbReference>
<protein>
    <submittedName>
        <fullName evidence="2">DNA-binding transcriptional ArsR family regulator</fullName>
    </submittedName>
</protein>
<dbReference type="PROSITE" id="PS50987">
    <property type="entry name" value="HTH_ARSR_2"/>
    <property type="match status" value="1"/>
</dbReference>
<evidence type="ECO:0000259" key="1">
    <source>
        <dbReference type="PROSITE" id="PS50987"/>
    </source>
</evidence>
<evidence type="ECO:0000313" key="2">
    <source>
        <dbReference type="EMBL" id="MBB4121009.1"/>
    </source>
</evidence>
<dbReference type="SMART" id="SM00418">
    <property type="entry name" value="HTH_ARSR"/>
    <property type="match status" value="1"/>
</dbReference>
<proteinExistence type="predicted"/>
<dbReference type="AlphaFoldDB" id="A0A7W6KIU2"/>
<dbReference type="InterPro" id="IPR036390">
    <property type="entry name" value="WH_DNA-bd_sf"/>
</dbReference>
<dbReference type="PRINTS" id="PR00778">
    <property type="entry name" value="HTHARSR"/>
</dbReference>
<keyword evidence="3" id="KW-1185">Reference proteome</keyword>
<dbReference type="EMBL" id="JACIDZ010000002">
    <property type="protein sequence ID" value="MBB4121009.1"/>
    <property type="molecule type" value="Genomic_DNA"/>
</dbReference>
<evidence type="ECO:0000313" key="3">
    <source>
        <dbReference type="Proteomes" id="UP000530571"/>
    </source>
</evidence>
<dbReference type="GO" id="GO:0003700">
    <property type="term" value="F:DNA-binding transcription factor activity"/>
    <property type="evidence" value="ECO:0007669"/>
    <property type="project" value="InterPro"/>
</dbReference>
<organism evidence="2 3">
    <name type="scientific">Martelella radicis</name>
    <dbReference type="NCBI Taxonomy" id="1397476"/>
    <lineage>
        <taxon>Bacteria</taxon>
        <taxon>Pseudomonadati</taxon>
        <taxon>Pseudomonadota</taxon>
        <taxon>Alphaproteobacteria</taxon>
        <taxon>Hyphomicrobiales</taxon>
        <taxon>Aurantimonadaceae</taxon>
        <taxon>Martelella</taxon>
    </lineage>
</organism>
<dbReference type="InterPro" id="IPR001845">
    <property type="entry name" value="HTH_ArsR_DNA-bd_dom"/>
</dbReference>
<dbReference type="Gene3D" id="1.10.10.10">
    <property type="entry name" value="Winged helix-like DNA-binding domain superfamily/Winged helix DNA-binding domain"/>
    <property type="match status" value="1"/>
</dbReference>
<dbReference type="Pfam" id="PF12840">
    <property type="entry name" value="HTH_20"/>
    <property type="match status" value="1"/>
</dbReference>
<dbReference type="GO" id="GO:0003677">
    <property type="term" value="F:DNA binding"/>
    <property type="evidence" value="ECO:0007669"/>
    <property type="project" value="UniProtKB-KW"/>
</dbReference>
<dbReference type="InterPro" id="IPR011991">
    <property type="entry name" value="ArsR-like_HTH"/>
</dbReference>
<sequence>MEQLDQIFKALSDPTRRQQVKHLTRGPATISDLAAPFDMTLPAASKHLKILERAKIVTCEKVGRAHICKLNPQTLSLVDEWLSFYRPFWEAKLDNLEAFLGSAGAEDKDASK</sequence>
<dbReference type="NCBIfam" id="NF033788">
    <property type="entry name" value="HTH_metalloreg"/>
    <property type="match status" value="1"/>
</dbReference>
<dbReference type="InterPro" id="IPR036388">
    <property type="entry name" value="WH-like_DNA-bd_sf"/>
</dbReference>
<reference evidence="2 3" key="1">
    <citation type="submission" date="2020-08" db="EMBL/GenBank/DDBJ databases">
        <title>Genomic Encyclopedia of Type Strains, Phase IV (KMG-IV): sequencing the most valuable type-strain genomes for metagenomic binning, comparative biology and taxonomic classification.</title>
        <authorList>
            <person name="Goeker M."/>
        </authorList>
    </citation>
    <scope>NUCLEOTIDE SEQUENCE [LARGE SCALE GENOMIC DNA]</scope>
    <source>
        <strain evidence="2 3">DSM 28101</strain>
    </source>
</reference>
<keyword evidence="2" id="KW-0238">DNA-binding</keyword>
<dbReference type="PANTHER" id="PTHR38600">
    <property type="entry name" value="TRANSCRIPTIONAL REGULATORY PROTEIN"/>
    <property type="match status" value="1"/>
</dbReference>
<comment type="caution">
    <text evidence="2">The sequence shown here is derived from an EMBL/GenBank/DDBJ whole genome shotgun (WGS) entry which is preliminary data.</text>
</comment>
<name>A0A7W6KIU2_9HYPH</name>
<gene>
    <name evidence="2" type="ORF">GGR30_000920</name>
</gene>
<dbReference type="Proteomes" id="UP000530571">
    <property type="component" value="Unassembled WGS sequence"/>
</dbReference>
<dbReference type="PANTHER" id="PTHR38600:SF1">
    <property type="entry name" value="TRANSCRIPTIONAL REGULATORY PROTEIN"/>
    <property type="match status" value="1"/>
</dbReference>
<feature type="domain" description="HTH arsR-type" evidence="1">
    <location>
        <begin position="1"/>
        <end position="89"/>
    </location>
</feature>
<dbReference type="RefSeq" id="WP_183483017.1">
    <property type="nucleotide sequence ID" value="NZ_JACIDZ010000002.1"/>
</dbReference>